<dbReference type="InterPro" id="IPR055444">
    <property type="entry name" value="ARM_ECM29"/>
</dbReference>
<dbReference type="InterPro" id="IPR055443">
    <property type="entry name" value="HEAT_ECM29"/>
</dbReference>
<evidence type="ECO:0000256" key="2">
    <source>
        <dbReference type="PROSITE-ProRule" id="PRU00259"/>
    </source>
</evidence>
<organism evidence="5">
    <name type="scientific">Arion vulgaris</name>
    <dbReference type="NCBI Taxonomy" id="1028688"/>
    <lineage>
        <taxon>Eukaryota</taxon>
        <taxon>Metazoa</taxon>
        <taxon>Spiralia</taxon>
        <taxon>Lophotrochozoa</taxon>
        <taxon>Mollusca</taxon>
        <taxon>Gastropoda</taxon>
        <taxon>Heterobranchia</taxon>
        <taxon>Euthyneura</taxon>
        <taxon>Panpulmonata</taxon>
        <taxon>Eupulmonata</taxon>
        <taxon>Stylommatophora</taxon>
        <taxon>Helicina</taxon>
        <taxon>Arionoidea</taxon>
        <taxon>Arionidae</taxon>
        <taxon>Arion</taxon>
    </lineage>
</organism>
<dbReference type="InterPro" id="IPR011989">
    <property type="entry name" value="ARM-like"/>
</dbReference>
<dbReference type="Pfam" id="PF23731">
    <property type="entry name" value="ARM_ECM29_C"/>
    <property type="match status" value="1"/>
</dbReference>
<evidence type="ECO:0000256" key="1">
    <source>
        <dbReference type="ARBA" id="ARBA00022737"/>
    </source>
</evidence>
<dbReference type="Pfam" id="PF24492">
    <property type="entry name" value="HEAT_ECM29"/>
    <property type="match status" value="1"/>
</dbReference>
<evidence type="ECO:0008006" key="6">
    <source>
        <dbReference type="Google" id="ProtNLM"/>
    </source>
</evidence>
<dbReference type="Gene3D" id="1.25.10.10">
    <property type="entry name" value="Leucine-rich Repeat Variant"/>
    <property type="match status" value="5"/>
</dbReference>
<feature type="non-terminal residue" evidence="5">
    <location>
        <position position="1"/>
    </location>
</feature>
<evidence type="ECO:0000259" key="3">
    <source>
        <dbReference type="Pfam" id="PF23702"/>
    </source>
</evidence>
<gene>
    <name evidence="5" type="primary">ORF139559</name>
</gene>
<dbReference type="AlphaFoldDB" id="A0A0B7ATH8"/>
<dbReference type="SUPFAM" id="SSF48371">
    <property type="entry name" value="ARM repeat"/>
    <property type="match status" value="2"/>
</dbReference>
<feature type="domain" description="Proteasome adapter and scaffold protein ECM29 HEAT-repeat" evidence="4">
    <location>
        <begin position="659"/>
        <end position="819"/>
    </location>
</feature>
<evidence type="ECO:0000313" key="5">
    <source>
        <dbReference type="EMBL" id="CEK83892.1"/>
    </source>
</evidence>
<dbReference type="PANTHER" id="PTHR23346">
    <property type="entry name" value="TRANSLATIONAL ACTIVATOR GCN1-RELATED"/>
    <property type="match status" value="1"/>
</dbReference>
<dbReference type="Pfam" id="PF23702">
    <property type="entry name" value="ARM_ECM29"/>
    <property type="match status" value="1"/>
</dbReference>
<name>A0A0B7ATH8_9EUPU</name>
<reference evidence="5" key="1">
    <citation type="submission" date="2014-12" db="EMBL/GenBank/DDBJ databases">
        <title>Insight into the proteome of Arion vulgaris.</title>
        <authorList>
            <person name="Aradska J."/>
            <person name="Bulat T."/>
            <person name="Smidak R."/>
            <person name="Sarate P."/>
            <person name="Gangsoo J."/>
            <person name="Sialana F."/>
            <person name="Bilban M."/>
            <person name="Lubec G."/>
        </authorList>
    </citation>
    <scope>NUCLEOTIDE SEQUENCE</scope>
    <source>
        <tissue evidence="5">Skin</tissue>
    </source>
</reference>
<sequence length="1227" mass="135653">QELLAVSTNGETMYCLLEIVAVVPDFLAPKLVQHLDWLKSILSSSKEEIRQYATELYAIVIFYSKSGLDFNSEIEELLRTLNGKNSELALGSLLTLGYLVGLKMKSVRSQVNQSVESTHDSTDSRLLTRTVKTIAALLGDSNAAIKATACQSLGEIGRNGQLMLPPGVELVTGNNVLENGVESVQNERQEEPKRAKVENKGDEEITKLSIVRMLIALIRTSNETNKIKERAAACLGNICVGDVEFPHRKTAIEELINAIQSKQVELQFTIGQALVDIAMGSTSPQARYIWTTSKEDHQKNVKDLKEEVGWFLNELLSKYISHCNPHLRQAACIWLLTLMRQAGHHEALQKSLPDIQRGFMRMLSENDEVTQDMASKGLGQVMEVCTPEQKDSLVSELVETLMTGKRAKTEVNADTTVFQGGALGKAPDGGGLSTYKELCAIATDLNQPDLIYKFMHLANHNATWNARKGAAVGFSTIAAQAGEQLAPYLTQIVPRLYRYQFDPNPKIQQAMSGIWNVLVQDNKKTVDTYLKQILDDLLKNLISNQWRVRESSCLAVSNLLRGRVLDDIIDDIPQLWDTCLRVRDDIKESVRLAADQTCKVLSKVSIKVCDVSNGMVGKKAISLILPCLLQCSLNSTVKEVRAIGLSTILEISRNAGSLLKPNIPVLVTALLEATSGLEPEVINYLSLQLGTQASQDKLDSARIAASKMSPMMETVNRCVQYVDSTILPELIPRLVELIKGGIGVSTKAGCSSFVVSLVYQCPQDLSPYAGRLLAAFLHGLNDRNAAVRKTNATAIGYLVKISKDSSVEKLIQRLKSWYLESEGPNARHACSVTVHAIAKNSPDCLLRHANLVMPLAFFAMHEQRKKDEELKKTEETSEWEDVWNEISPGTEAGIRLYLPEIVSLLSSCLQLQTWSVKAQAAQAMTTVAQKLQSQLGQPHLGDLLSSLLDGLSGRTWDGKEVLLKALSAACTSCKAEMIKGECAGTKQPSLEQIVTVVLRECGKEQRLYKMAAMQSLGPVLELYQLDHFSAVWDLTYSFVNQMSKPEENEETSLNQKQDLIACALTLLGEAWPMTQTTQENFAEMFANLLCDSIPLSSWKLQVIILKDLHKLLTRLIIFKQDQLVNNKGKAGLLTRKLLSASLANLSNMKYVVLRTESLALIDLILHRLSGCGQLSILPEQLRTDLTKELSELADSGPWELRDQAKELTALLSCPTIYENSQPQAMEH</sequence>
<dbReference type="GO" id="GO:0036503">
    <property type="term" value="P:ERAD pathway"/>
    <property type="evidence" value="ECO:0007669"/>
    <property type="project" value="TreeGrafter"/>
</dbReference>
<dbReference type="GO" id="GO:0005634">
    <property type="term" value="C:nucleus"/>
    <property type="evidence" value="ECO:0007669"/>
    <property type="project" value="TreeGrafter"/>
</dbReference>
<proteinExistence type="predicted"/>
<accession>A0A0B7ATH8</accession>
<protein>
    <recommendedName>
        <fullName evidence="6">TOG domain-containing protein</fullName>
    </recommendedName>
</protein>
<dbReference type="InterPro" id="IPR000225">
    <property type="entry name" value="Armadillo"/>
</dbReference>
<feature type="domain" description="ECM29 ARM-like repeats" evidence="3">
    <location>
        <begin position="2"/>
        <end position="156"/>
    </location>
</feature>
<dbReference type="InterPro" id="IPR016024">
    <property type="entry name" value="ARM-type_fold"/>
</dbReference>
<dbReference type="PANTHER" id="PTHR23346:SF19">
    <property type="entry name" value="PROTEASOME ADAPTER AND SCAFFOLD PROTEIN ECM29"/>
    <property type="match status" value="1"/>
</dbReference>
<dbReference type="EMBL" id="HACG01037027">
    <property type="protein sequence ID" value="CEK83892.1"/>
    <property type="molecule type" value="Transcribed_RNA"/>
</dbReference>
<evidence type="ECO:0000259" key="4">
    <source>
        <dbReference type="Pfam" id="PF24492"/>
    </source>
</evidence>
<dbReference type="GO" id="GO:0005737">
    <property type="term" value="C:cytoplasm"/>
    <property type="evidence" value="ECO:0007669"/>
    <property type="project" value="TreeGrafter"/>
</dbReference>
<feature type="repeat" description="ARM" evidence="2">
    <location>
        <begin position="209"/>
        <end position="238"/>
    </location>
</feature>
<keyword evidence="1" id="KW-0677">Repeat</keyword>
<dbReference type="GO" id="GO:0060090">
    <property type="term" value="F:molecular adaptor activity"/>
    <property type="evidence" value="ECO:0007669"/>
    <property type="project" value="TreeGrafter"/>
</dbReference>
<dbReference type="PROSITE" id="PS50176">
    <property type="entry name" value="ARM_REPEAT"/>
    <property type="match status" value="1"/>
</dbReference>